<dbReference type="AlphaFoldDB" id="A0A1Y1ZGF8"/>
<organism evidence="2 3">
    <name type="scientific">Clohesyomyces aquaticus</name>
    <dbReference type="NCBI Taxonomy" id="1231657"/>
    <lineage>
        <taxon>Eukaryota</taxon>
        <taxon>Fungi</taxon>
        <taxon>Dikarya</taxon>
        <taxon>Ascomycota</taxon>
        <taxon>Pezizomycotina</taxon>
        <taxon>Dothideomycetes</taxon>
        <taxon>Pleosporomycetidae</taxon>
        <taxon>Pleosporales</taxon>
        <taxon>Lindgomycetaceae</taxon>
        <taxon>Clohesyomyces</taxon>
    </lineage>
</organism>
<feature type="transmembrane region" description="Helical" evidence="1">
    <location>
        <begin position="74"/>
        <end position="97"/>
    </location>
</feature>
<keyword evidence="3" id="KW-1185">Reference proteome</keyword>
<dbReference type="Proteomes" id="UP000193144">
    <property type="component" value="Unassembled WGS sequence"/>
</dbReference>
<keyword evidence="1" id="KW-0472">Membrane</keyword>
<keyword evidence="1" id="KW-1133">Transmembrane helix</keyword>
<name>A0A1Y1ZGF8_9PLEO</name>
<keyword evidence="1" id="KW-0812">Transmembrane</keyword>
<evidence type="ECO:0000313" key="3">
    <source>
        <dbReference type="Proteomes" id="UP000193144"/>
    </source>
</evidence>
<comment type="caution">
    <text evidence="2">The sequence shown here is derived from an EMBL/GenBank/DDBJ whole genome shotgun (WGS) entry which is preliminary data.</text>
</comment>
<feature type="transmembrane region" description="Helical" evidence="1">
    <location>
        <begin position="32"/>
        <end position="53"/>
    </location>
</feature>
<protein>
    <submittedName>
        <fullName evidence="2">Uncharacterized protein</fullName>
    </submittedName>
</protein>
<gene>
    <name evidence="2" type="ORF">BCR34DRAFT_382886</name>
</gene>
<reference evidence="2 3" key="1">
    <citation type="submission" date="2016-07" db="EMBL/GenBank/DDBJ databases">
        <title>Pervasive Adenine N6-methylation of Active Genes in Fungi.</title>
        <authorList>
            <consortium name="DOE Joint Genome Institute"/>
            <person name="Mondo S.J."/>
            <person name="Dannebaum R.O."/>
            <person name="Kuo R.C."/>
            <person name="Labutti K."/>
            <person name="Haridas S."/>
            <person name="Kuo A."/>
            <person name="Salamov A."/>
            <person name="Ahrendt S.R."/>
            <person name="Lipzen A."/>
            <person name="Sullivan W."/>
            <person name="Andreopoulos W.B."/>
            <person name="Clum A."/>
            <person name="Lindquist E."/>
            <person name="Daum C."/>
            <person name="Ramamoorthy G.K."/>
            <person name="Gryganskyi A."/>
            <person name="Culley D."/>
            <person name="Magnuson J.K."/>
            <person name="James T.Y."/>
            <person name="O'Malley M.A."/>
            <person name="Stajich J.E."/>
            <person name="Spatafora J.W."/>
            <person name="Visel A."/>
            <person name="Grigoriev I.V."/>
        </authorList>
    </citation>
    <scope>NUCLEOTIDE SEQUENCE [LARGE SCALE GENOMIC DNA]</scope>
    <source>
        <strain evidence="2 3">CBS 115471</strain>
    </source>
</reference>
<evidence type="ECO:0000313" key="2">
    <source>
        <dbReference type="EMBL" id="ORY09067.1"/>
    </source>
</evidence>
<sequence>MKNVFCFLARAAAYGVGWRMARFSYGELGDCIGRDSCICCSVAVHLSALMMFFSSVHLKSYTPDSARPESFGFFLLHIVIHITICICSILLYCFTYMSASRPAASRLVASIISNLTSHLPLYVCLQLRHFRVSADCSTYIHTYENAPCIMCKRTLIPKRPRE</sequence>
<dbReference type="EMBL" id="MCFA01000091">
    <property type="protein sequence ID" value="ORY09067.1"/>
    <property type="molecule type" value="Genomic_DNA"/>
</dbReference>
<accession>A0A1Y1ZGF8</accession>
<evidence type="ECO:0000256" key="1">
    <source>
        <dbReference type="SAM" id="Phobius"/>
    </source>
</evidence>
<proteinExistence type="predicted"/>